<dbReference type="RefSeq" id="WP_006362418.1">
    <property type="nucleotide sequence ID" value="NZ_GG700630.1"/>
</dbReference>
<dbReference type="STRING" id="649764.HMPREF0762_01160"/>
<organism evidence="1 2">
    <name type="scientific">Slackia exigua (strain ATCC 700122 / DSM 15923 / CIP 105133 / JCM 11022 / KCTC 5966 / S-7)</name>
    <dbReference type="NCBI Taxonomy" id="649764"/>
    <lineage>
        <taxon>Bacteria</taxon>
        <taxon>Bacillati</taxon>
        <taxon>Actinomycetota</taxon>
        <taxon>Coriobacteriia</taxon>
        <taxon>Eggerthellales</taxon>
        <taxon>Eggerthellaceae</taxon>
        <taxon>Slackia</taxon>
    </lineage>
</organism>
<dbReference type="GeneID" id="85007687"/>
<dbReference type="Proteomes" id="UP000006001">
    <property type="component" value="Unassembled WGS sequence"/>
</dbReference>
<keyword evidence="2" id="KW-1185">Reference proteome</keyword>
<protein>
    <recommendedName>
        <fullName evidence="3">DUF4179 domain-containing protein</fullName>
    </recommendedName>
</protein>
<comment type="caution">
    <text evidence="1">The sequence shown here is derived from an EMBL/GenBank/DDBJ whole genome shotgun (WGS) entry which is preliminary data.</text>
</comment>
<dbReference type="AlphaFoldDB" id="D0WHC8"/>
<dbReference type="EMBL" id="ACUX02000007">
    <property type="protein sequence ID" value="EEZ61092.1"/>
    <property type="molecule type" value="Genomic_DNA"/>
</dbReference>
<dbReference type="eggNOG" id="ENOG502ZMBC">
    <property type="taxonomic scope" value="Bacteria"/>
</dbReference>
<gene>
    <name evidence="1" type="ORF">HMPREF0762_01160</name>
</gene>
<proteinExistence type="predicted"/>
<evidence type="ECO:0008006" key="3">
    <source>
        <dbReference type="Google" id="ProtNLM"/>
    </source>
</evidence>
<reference evidence="1" key="1">
    <citation type="submission" date="2009-10" db="EMBL/GenBank/DDBJ databases">
        <authorList>
            <person name="Weinstock G."/>
            <person name="Sodergren E."/>
            <person name="Clifton S."/>
            <person name="Fulton L."/>
            <person name="Fulton B."/>
            <person name="Courtney L."/>
            <person name="Fronick C."/>
            <person name="Harrison M."/>
            <person name="Strong C."/>
            <person name="Farmer C."/>
            <person name="Delahaunty K."/>
            <person name="Markovic C."/>
            <person name="Hall O."/>
            <person name="Minx P."/>
            <person name="Tomlinson C."/>
            <person name="Mitreva M."/>
            <person name="Nelson J."/>
            <person name="Hou S."/>
            <person name="Wollam A."/>
            <person name="Pepin K.H."/>
            <person name="Johnson M."/>
            <person name="Bhonagiri V."/>
            <person name="Nash W.E."/>
            <person name="Warren W."/>
            <person name="Chinwalla A."/>
            <person name="Mardis E.R."/>
            <person name="Wilson R.K."/>
        </authorList>
    </citation>
    <scope>NUCLEOTIDE SEQUENCE [LARGE SCALE GENOMIC DNA]</scope>
    <source>
        <strain evidence="1">ATCC 700122</strain>
    </source>
</reference>
<evidence type="ECO:0000313" key="2">
    <source>
        <dbReference type="Proteomes" id="UP000006001"/>
    </source>
</evidence>
<evidence type="ECO:0000313" key="1">
    <source>
        <dbReference type="EMBL" id="EEZ61092.1"/>
    </source>
</evidence>
<dbReference type="OrthoDB" id="3172935at2"/>
<dbReference type="HOGENOM" id="CLU_786939_0_0_11"/>
<name>D0WHC8_SLAES</name>
<accession>D0WHC8</accession>
<sequence length="417" mass="43808">MNEGFAETYARALDDLKFPSEEKDRMAERLAHAADARAQGSGSRSAPIAGAGAACAADAGDASGQSRAYAPRVDRPASAARAAAWFRKHPARVAAAAVVAALALGGGGAYATGNLVTLQNATDDLFNGAPAKTEVVESIGHPLGATASDGGITVSADAIIGDAHTYTIVYSISKDDGSAFDDLDTNENGILAGFMFYEQNTTADIDWGGASGSAYFYDADPDDPAIQYVETMSYDATESLAGSVVRSHMKNLMRDDASGFETIAEGTWNLRFDIAYEDSSVALSAAESFDLYGYDAHIVDASISPISLHLAYQVDRPVAWSDEGRGISLKDGTSFRGDEASGRENAQDARLSNELLGARATVTLKDGTSFECDANGGGRIDGDTEHPTCTTNIVFDRIIDLDEIESIDIEGTALRMS</sequence>
<dbReference type="Gene3D" id="2.60.40.1630">
    <property type="entry name" value="bacillus anthracis domain"/>
    <property type="match status" value="1"/>
</dbReference>